<dbReference type="EMBL" id="DMDD01000268">
    <property type="protein sequence ID" value="HAF73293.1"/>
    <property type="molecule type" value="Genomic_DNA"/>
</dbReference>
<evidence type="ECO:0000313" key="2">
    <source>
        <dbReference type="Proteomes" id="UP000260925"/>
    </source>
</evidence>
<reference evidence="1 2" key="1">
    <citation type="journal article" date="2018" name="Nat. Biotechnol.">
        <title>A standardized bacterial taxonomy based on genome phylogeny substantially revises the tree of life.</title>
        <authorList>
            <person name="Parks D.H."/>
            <person name="Chuvochina M."/>
            <person name="Waite D.W."/>
            <person name="Rinke C."/>
            <person name="Skarshewski A."/>
            <person name="Chaumeil P.A."/>
            <person name="Hugenholtz P."/>
        </authorList>
    </citation>
    <scope>NUCLEOTIDE SEQUENCE [LARGE SCALE GENOMIC DNA]</scope>
    <source>
        <strain evidence="1">UBA9851</strain>
    </source>
</reference>
<gene>
    <name evidence="1" type="ORF">DCL06_11260</name>
</gene>
<dbReference type="AlphaFoldDB" id="A0A3B9QWI2"/>
<organism evidence="1 2">
    <name type="scientific">Corynebacterium variabile</name>
    <dbReference type="NCBI Taxonomy" id="1727"/>
    <lineage>
        <taxon>Bacteria</taxon>
        <taxon>Bacillati</taxon>
        <taxon>Actinomycetota</taxon>
        <taxon>Actinomycetes</taxon>
        <taxon>Mycobacteriales</taxon>
        <taxon>Corynebacteriaceae</taxon>
        <taxon>Corynebacterium</taxon>
    </lineage>
</organism>
<name>A0A3B9QWI2_9CORY</name>
<evidence type="ECO:0008006" key="3">
    <source>
        <dbReference type="Google" id="ProtNLM"/>
    </source>
</evidence>
<accession>A0A3B9QWI2</accession>
<evidence type="ECO:0000313" key="1">
    <source>
        <dbReference type="EMBL" id="HAF73293.1"/>
    </source>
</evidence>
<sequence>MVTADDIEARLPRPLDTHERTRTEVLIDDAVKRIAAEFGRAGMDLQDRLEVQWFSDEYERVIREMVSAVVLVGINVGMTSASSSTMQESDSATFKDSDAVSWGGVTLTDQQRRDLGLPVAGKTLGRFPASPRWPERMLR</sequence>
<dbReference type="Proteomes" id="UP000260925">
    <property type="component" value="Unassembled WGS sequence"/>
</dbReference>
<comment type="caution">
    <text evidence="1">The sequence shown here is derived from an EMBL/GenBank/DDBJ whole genome shotgun (WGS) entry which is preliminary data.</text>
</comment>
<dbReference type="InterPro" id="IPR018963">
    <property type="entry name" value="Mycophage_D29_Gp19"/>
</dbReference>
<dbReference type="Pfam" id="PF09355">
    <property type="entry name" value="Phage_Gp19"/>
    <property type="match status" value="1"/>
</dbReference>
<protein>
    <recommendedName>
        <fullName evidence="3">Phage protein Gp19/Gp15/Gp42</fullName>
    </recommendedName>
</protein>
<proteinExistence type="predicted"/>